<keyword evidence="1" id="KW-0812">Transmembrane</keyword>
<name>A0A1H1VIB2_MUCMA</name>
<sequence>MPFAIKHKWQKLDFNQLLKRIVPAIFVMGLAYLLVTVIKSYLFRFWLAPDNVPAFMIFFRLNWAIMLMAGIRLMAIWLLAYHLYHYAQREINIAKENARLAIIAKDAQLSSLSAQLNPHFLFNSLNNIKALVIENPKSARRAIDLLSDLLRTALYSDDVLLTTVKDELALVKDYFELEKLRFEERLQFCIEADDRLNNALILRFSIQTLAENAIKHGIARQKSGGLVSVKVVVVDNYINISVQNPGEFNMDEQNEGLGIKNLTERLQLQYKGLAKFGIINEAGGNVLSTILIPRS</sequence>
<keyword evidence="3" id="KW-0808">Transferase</keyword>
<evidence type="ECO:0000313" key="3">
    <source>
        <dbReference type="EMBL" id="SDS84435.1"/>
    </source>
</evidence>
<dbReference type="GO" id="GO:0016020">
    <property type="term" value="C:membrane"/>
    <property type="evidence" value="ECO:0007669"/>
    <property type="project" value="InterPro"/>
</dbReference>
<organism evidence="3 4">
    <name type="scientific">Mucilaginibacter mallensis</name>
    <dbReference type="NCBI Taxonomy" id="652787"/>
    <lineage>
        <taxon>Bacteria</taxon>
        <taxon>Pseudomonadati</taxon>
        <taxon>Bacteroidota</taxon>
        <taxon>Sphingobacteriia</taxon>
        <taxon>Sphingobacteriales</taxon>
        <taxon>Sphingobacteriaceae</taxon>
        <taxon>Mucilaginibacter</taxon>
    </lineage>
</organism>
<dbReference type="Proteomes" id="UP000199679">
    <property type="component" value="Chromosome I"/>
</dbReference>
<keyword evidence="3" id="KW-0418">Kinase</keyword>
<feature type="transmembrane region" description="Helical" evidence="1">
    <location>
        <begin position="63"/>
        <end position="84"/>
    </location>
</feature>
<keyword evidence="4" id="KW-1185">Reference proteome</keyword>
<dbReference type="InterPro" id="IPR050640">
    <property type="entry name" value="Bact_2-comp_sensor_kinase"/>
</dbReference>
<dbReference type="GO" id="GO:0000155">
    <property type="term" value="F:phosphorelay sensor kinase activity"/>
    <property type="evidence" value="ECO:0007669"/>
    <property type="project" value="InterPro"/>
</dbReference>
<dbReference type="Pfam" id="PF06580">
    <property type="entry name" value="His_kinase"/>
    <property type="match status" value="1"/>
</dbReference>
<evidence type="ECO:0000313" key="4">
    <source>
        <dbReference type="Proteomes" id="UP000199679"/>
    </source>
</evidence>
<dbReference type="EMBL" id="LT629740">
    <property type="protein sequence ID" value="SDS84435.1"/>
    <property type="molecule type" value="Genomic_DNA"/>
</dbReference>
<dbReference type="AlphaFoldDB" id="A0A1H1VIB2"/>
<dbReference type="InterPro" id="IPR036890">
    <property type="entry name" value="HATPase_C_sf"/>
</dbReference>
<keyword evidence="1" id="KW-1133">Transmembrane helix</keyword>
<dbReference type="PANTHER" id="PTHR34220:SF7">
    <property type="entry name" value="SENSOR HISTIDINE KINASE YPDA"/>
    <property type="match status" value="1"/>
</dbReference>
<dbReference type="PANTHER" id="PTHR34220">
    <property type="entry name" value="SENSOR HISTIDINE KINASE YPDA"/>
    <property type="match status" value="1"/>
</dbReference>
<dbReference type="STRING" id="652787.SAMN05216490_1929"/>
<accession>A0A1H1VIB2</accession>
<evidence type="ECO:0000256" key="1">
    <source>
        <dbReference type="SAM" id="Phobius"/>
    </source>
</evidence>
<evidence type="ECO:0000259" key="2">
    <source>
        <dbReference type="Pfam" id="PF06580"/>
    </source>
</evidence>
<gene>
    <name evidence="3" type="ORF">SAMN05216490_1929</name>
</gene>
<protein>
    <submittedName>
        <fullName evidence="3">Histidine kinase</fullName>
    </submittedName>
</protein>
<dbReference type="InterPro" id="IPR010559">
    <property type="entry name" value="Sig_transdc_His_kin_internal"/>
</dbReference>
<dbReference type="Gene3D" id="3.30.565.10">
    <property type="entry name" value="Histidine kinase-like ATPase, C-terminal domain"/>
    <property type="match status" value="1"/>
</dbReference>
<dbReference type="SUPFAM" id="SSF55874">
    <property type="entry name" value="ATPase domain of HSP90 chaperone/DNA topoisomerase II/histidine kinase"/>
    <property type="match status" value="1"/>
</dbReference>
<keyword evidence="1" id="KW-0472">Membrane</keyword>
<proteinExistence type="predicted"/>
<reference evidence="3 4" key="1">
    <citation type="submission" date="2016-10" db="EMBL/GenBank/DDBJ databases">
        <authorList>
            <person name="de Groot N.N."/>
        </authorList>
    </citation>
    <scope>NUCLEOTIDE SEQUENCE [LARGE SCALE GENOMIC DNA]</scope>
    <source>
        <strain evidence="3 4">MP1X4</strain>
    </source>
</reference>
<feature type="domain" description="Signal transduction histidine kinase internal region" evidence="2">
    <location>
        <begin position="107"/>
        <end position="186"/>
    </location>
</feature>
<feature type="transmembrane region" description="Helical" evidence="1">
    <location>
        <begin position="21"/>
        <end position="43"/>
    </location>
</feature>